<evidence type="ECO:0000313" key="3">
    <source>
        <dbReference type="Proteomes" id="UP001620262"/>
    </source>
</evidence>
<comment type="caution">
    <text evidence="2">The sequence shown here is derived from an EMBL/GenBank/DDBJ whole genome shotgun (WGS) entry which is preliminary data.</text>
</comment>
<proteinExistence type="predicted"/>
<sequence>MHKHKWGEGEIDLPLESEPYEYSGLDAFTNASDSETDTESTEVEAQEMSEEDTAAAAGFFVETGAGFVESMFSVPVTIDHDTKQVITQKAVPVIAKYAKGATLPPWLVRYREEFELVGVLMMAGLSIYKQINAQKKVDAKAEKTEKSNMEFSPIGEVLFNGG</sequence>
<gene>
    <name evidence="2" type="ORF">ACI2JU_14995</name>
</gene>
<keyword evidence="3" id="KW-1185">Reference proteome</keyword>
<protein>
    <submittedName>
        <fullName evidence="2">Uncharacterized protein</fullName>
    </submittedName>
</protein>
<feature type="region of interest" description="Disordered" evidence="1">
    <location>
        <begin position="26"/>
        <end position="46"/>
    </location>
</feature>
<evidence type="ECO:0000256" key="1">
    <source>
        <dbReference type="SAM" id="MobiDB-lite"/>
    </source>
</evidence>
<accession>A0ABW8L004</accession>
<dbReference type="Proteomes" id="UP001620262">
    <property type="component" value="Unassembled WGS sequence"/>
</dbReference>
<feature type="compositionally biased region" description="Acidic residues" evidence="1">
    <location>
        <begin position="34"/>
        <end position="46"/>
    </location>
</feature>
<name>A0ABW8L004_9GAMM</name>
<organism evidence="2 3">
    <name type="scientific">Pseudoalteromonas rhizosphaerae</name>
    <dbReference type="NCBI Taxonomy" id="2518973"/>
    <lineage>
        <taxon>Bacteria</taxon>
        <taxon>Pseudomonadati</taxon>
        <taxon>Pseudomonadota</taxon>
        <taxon>Gammaproteobacteria</taxon>
        <taxon>Alteromonadales</taxon>
        <taxon>Pseudoalteromonadaceae</taxon>
        <taxon>Pseudoalteromonas</taxon>
    </lineage>
</organism>
<dbReference type="EMBL" id="JBJDOT010000021">
    <property type="protein sequence ID" value="MFK3865164.1"/>
    <property type="molecule type" value="Genomic_DNA"/>
</dbReference>
<dbReference type="RefSeq" id="WP_404675840.1">
    <property type="nucleotide sequence ID" value="NZ_JBJDOT010000021.1"/>
</dbReference>
<reference evidence="2 3" key="1">
    <citation type="submission" date="2024-11" db="EMBL/GenBank/DDBJ databases">
        <title>The Natural Products Discovery Center: Release of the First 8490 Sequenced Strains for Exploring Actinobacteria Biosynthetic Diversity.</title>
        <authorList>
            <person name="Kalkreuter E."/>
            <person name="Kautsar S.A."/>
            <person name="Yang D."/>
            <person name="Bader C.D."/>
            <person name="Teijaro C.N."/>
            <person name="Fluegel L."/>
            <person name="Davis C.M."/>
            <person name="Simpson J.R."/>
            <person name="Lauterbach L."/>
            <person name="Steele A.D."/>
            <person name="Gui C."/>
            <person name="Meng S."/>
            <person name="Li G."/>
            <person name="Viehrig K."/>
            <person name="Ye F."/>
            <person name="Su P."/>
            <person name="Kiefer A.F."/>
            <person name="Nichols A."/>
            <person name="Cepeda A.J."/>
            <person name="Yan W."/>
            <person name="Fan B."/>
            <person name="Jiang Y."/>
            <person name="Adhikari A."/>
            <person name="Zheng C.-J."/>
            <person name="Schuster L."/>
            <person name="Cowan T.M."/>
            <person name="Smanski M.J."/>
            <person name="Chevrette M.G."/>
            <person name="De Carvalho L.P.S."/>
            <person name="Shen B."/>
        </authorList>
    </citation>
    <scope>NUCLEOTIDE SEQUENCE [LARGE SCALE GENOMIC DNA]</scope>
    <source>
        <strain evidence="2 3">NPDC078403</strain>
    </source>
</reference>
<evidence type="ECO:0000313" key="2">
    <source>
        <dbReference type="EMBL" id="MFK3865164.1"/>
    </source>
</evidence>